<evidence type="ECO:0000313" key="3">
    <source>
        <dbReference type="Proteomes" id="UP000033072"/>
    </source>
</evidence>
<protein>
    <submittedName>
        <fullName evidence="2">Glycosyltransferase</fullName>
    </submittedName>
</protein>
<dbReference type="AlphaFoldDB" id="A0A0E3SAJ7"/>
<dbReference type="GeneID" id="24807877"/>
<dbReference type="KEGG" id="mls:MSLAZ_3002"/>
<evidence type="ECO:0000259" key="1">
    <source>
        <dbReference type="Pfam" id="PF00534"/>
    </source>
</evidence>
<dbReference type="PANTHER" id="PTHR12526">
    <property type="entry name" value="GLYCOSYLTRANSFERASE"/>
    <property type="match status" value="1"/>
</dbReference>
<dbReference type="InterPro" id="IPR001296">
    <property type="entry name" value="Glyco_trans_1"/>
</dbReference>
<dbReference type="RefSeq" id="WP_048128407.1">
    <property type="nucleotide sequence ID" value="NZ_CP009515.1"/>
</dbReference>
<dbReference type="EMBL" id="CP009515">
    <property type="protein sequence ID" value="AKB76263.1"/>
    <property type="molecule type" value="Genomic_DNA"/>
</dbReference>
<dbReference type="GO" id="GO:0016757">
    <property type="term" value="F:glycosyltransferase activity"/>
    <property type="evidence" value="ECO:0007669"/>
    <property type="project" value="InterPro"/>
</dbReference>
<dbReference type="OrthoDB" id="132546at2157"/>
<feature type="domain" description="Glycosyl transferase family 1" evidence="1">
    <location>
        <begin position="158"/>
        <end position="312"/>
    </location>
</feature>
<dbReference type="Gene3D" id="3.40.50.2000">
    <property type="entry name" value="Glycogen Phosphorylase B"/>
    <property type="match status" value="2"/>
</dbReference>
<dbReference type="SUPFAM" id="SSF53756">
    <property type="entry name" value="UDP-Glycosyltransferase/glycogen phosphorylase"/>
    <property type="match status" value="1"/>
</dbReference>
<accession>A0A0E3SAJ7</accession>
<dbReference type="PATRIC" id="fig|1434111.4.peg.3964"/>
<dbReference type="PANTHER" id="PTHR12526:SF622">
    <property type="entry name" value="GLYCOSYLTRANSFERASE (GROUP I)"/>
    <property type="match status" value="1"/>
</dbReference>
<dbReference type="HOGENOM" id="CLU_825415_0_0_2"/>
<reference evidence="2 3" key="1">
    <citation type="submission" date="2014-07" db="EMBL/GenBank/DDBJ databases">
        <title>Methanogenic archaea and the global carbon cycle.</title>
        <authorList>
            <person name="Henriksen J.R."/>
            <person name="Luke J."/>
            <person name="Reinhart S."/>
            <person name="Benedict M.N."/>
            <person name="Youngblut N.D."/>
            <person name="Metcalf M.E."/>
            <person name="Whitaker R.J."/>
            <person name="Metcalf W.W."/>
        </authorList>
    </citation>
    <scope>NUCLEOTIDE SEQUENCE [LARGE SCALE GENOMIC DNA]</scope>
    <source>
        <strain evidence="2 3">Z-7289</strain>
    </source>
</reference>
<dbReference type="STRING" id="1434111.MSLAZ_3002"/>
<keyword evidence="2" id="KW-0808">Transferase</keyword>
<proteinExistence type="predicted"/>
<sequence length="336" mass="37822">MRILYVTEADHSGNNGASINSKGTYMALSSLGQCNLISGSRLLVPEILSSDFSLDYDVCWLRGMFSSFLVENLKKSFMVYDICGILSEEHKLKGNDVLQNKFLYNFQKYCIKKADLVKVHTPKMRKYFEDAGILTDYIQIPPIIDIAQYPYIKKEFNFDNVINVGYSGNSREWQGIPTLLESFNLLQDNSNILLNLIGPSKEEIPANLKNIICLDKCSHNVYISQILPKFDIFVVPRPSNLVTETTTPIKLIEAMASGIPVIASDVGGINEYVQHNKNGYLVEPENPDALANAISKISQNPTLAYKLAKNARITAEETFDYHRVSSQIESELQKFI</sequence>
<organism evidence="2 3">
    <name type="scientific">Methanosarcina lacustris Z-7289</name>
    <dbReference type="NCBI Taxonomy" id="1434111"/>
    <lineage>
        <taxon>Archaea</taxon>
        <taxon>Methanobacteriati</taxon>
        <taxon>Methanobacteriota</taxon>
        <taxon>Stenosarchaea group</taxon>
        <taxon>Methanomicrobia</taxon>
        <taxon>Methanosarcinales</taxon>
        <taxon>Methanosarcinaceae</taxon>
        <taxon>Methanosarcina</taxon>
    </lineage>
</organism>
<evidence type="ECO:0000313" key="2">
    <source>
        <dbReference type="EMBL" id="AKB76263.1"/>
    </source>
</evidence>
<name>A0A0E3SAJ7_9EURY</name>
<gene>
    <name evidence="2" type="ORF">MSLAZ_3002</name>
</gene>
<dbReference type="Pfam" id="PF00534">
    <property type="entry name" value="Glycos_transf_1"/>
    <property type="match status" value="1"/>
</dbReference>
<dbReference type="Proteomes" id="UP000033072">
    <property type="component" value="Chromosome"/>
</dbReference>
<keyword evidence="3" id="KW-1185">Reference proteome</keyword>